<name>A0A3D9V6N3_THECX</name>
<dbReference type="Pfam" id="PF13560">
    <property type="entry name" value="HTH_31"/>
    <property type="match status" value="1"/>
</dbReference>
<dbReference type="GO" id="GO:0003677">
    <property type="term" value="F:DNA binding"/>
    <property type="evidence" value="ECO:0007669"/>
    <property type="project" value="InterPro"/>
</dbReference>
<protein>
    <submittedName>
        <fullName evidence="2">Helix-turn-helix protein</fullName>
    </submittedName>
</protein>
<dbReference type="Pfam" id="PF17765">
    <property type="entry name" value="MLTR_LBD"/>
    <property type="match status" value="1"/>
</dbReference>
<dbReference type="EMBL" id="QTUC01000001">
    <property type="protein sequence ID" value="REF37442.1"/>
    <property type="molecule type" value="Genomic_DNA"/>
</dbReference>
<dbReference type="Proteomes" id="UP000256485">
    <property type="component" value="Unassembled WGS sequence"/>
</dbReference>
<keyword evidence="3" id="KW-1185">Reference proteome</keyword>
<organism evidence="2 3">
    <name type="scientific">Thermasporomyces composti</name>
    <dbReference type="NCBI Taxonomy" id="696763"/>
    <lineage>
        <taxon>Bacteria</taxon>
        <taxon>Bacillati</taxon>
        <taxon>Actinomycetota</taxon>
        <taxon>Actinomycetes</taxon>
        <taxon>Propionibacteriales</taxon>
        <taxon>Nocardioidaceae</taxon>
        <taxon>Thermasporomyces</taxon>
    </lineage>
</organism>
<dbReference type="Gene3D" id="3.30.450.180">
    <property type="match status" value="1"/>
</dbReference>
<dbReference type="SMART" id="SM00530">
    <property type="entry name" value="HTH_XRE"/>
    <property type="match status" value="1"/>
</dbReference>
<dbReference type="InterPro" id="IPR010982">
    <property type="entry name" value="Lambda_DNA-bd_dom_sf"/>
</dbReference>
<dbReference type="OrthoDB" id="3212310at2"/>
<gene>
    <name evidence="2" type="ORF">DFJ64_2886</name>
</gene>
<comment type="caution">
    <text evidence="2">The sequence shown here is derived from an EMBL/GenBank/DDBJ whole genome shotgun (WGS) entry which is preliminary data.</text>
</comment>
<feature type="domain" description="HTH cro/C1-type" evidence="1">
    <location>
        <begin position="30"/>
        <end position="81"/>
    </location>
</feature>
<evidence type="ECO:0000313" key="3">
    <source>
        <dbReference type="Proteomes" id="UP000256485"/>
    </source>
</evidence>
<dbReference type="CDD" id="cd00093">
    <property type="entry name" value="HTH_XRE"/>
    <property type="match status" value="1"/>
</dbReference>
<proteinExistence type="predicted"/>
<dbReference type="PANTHER" id="PTHR35010">
    <property type="entry name" value="BLL4672 PROTEIN-RELATED"/>
    <property type="match status" value="1"/>
</dbReference>
<dbReference type="InterPro" id="IPR001387">
    <property type="entry name" value="Cro/C1-type_HTH"/>
</dbReference>
<dbReference type="Gene3D" id="1.10.260.40">
    <property type="entry name" value="lambda repressor-like DNA-binding domains"/>
    <property type="match status" value="1"/>
</dbReference>
<evidence type="ECO:0000259" key="1">
    <source>
        <dbReference type="PROSITE" id="PS50943"/>
    </source>
</evidence>
<reference evidence="2 3" key="1">
    <citation type="submission" date="2018-08" db="EMBL/GenBank/DDBJ databases">
        <title>Sequencing the genomes of 1000 actinobacteria strains.</title>
        <authorList>
            <person name="Klenk H.-P."/>
        </authorList>
    </citation>
    <scope>NUCLEOTIDE SEQUENCE [LARGE SCALE GENOMIC DNA]</scope>
    <source>
        <strain evidence="2 3">DSM 22891</strain>
    </source>
</reference>
<dbReference type="SUPFAM" id="SSF47413">
    <property type="entry name" value="lambda repressor-like DNA-binding domains"/>
    <property type="match status" value="1"/>
</dbReference>
<dbReference type="AlphaFoldDB" id="A0A3D9V6N3"/>
<dbReference type="InterPro" id="IPR041413">
    <property type="entry name" value="MLTR_LBD"/>
</dbReference>
<dbReference type="PANTHER" id="PTHR35010:SF2">
    <property type="entry name" value="BLL4672 PROTEIN"/>
    <property type="match status" value="1"/>
</dbReference>
<evidence type="ECO:0000313" key="2">
    <source>
        <dbReference type="EMBL" id="REF37442.1"/>
    </source>
</evidence>
<sequence length="280" mass="31136">MDRAQLAEFLRSRRARVRPSEVGLPAGSRRRAPGLRREEVAQLAGISVDYYARLEQARSPRPSRQVLAALARALRLSDDERRHLFHLAGEVPDPPGPSPNVSAGIMHLLDRLHDVPAFVIDVKYDLLAWNPMAAALLGDLSRLPPSERNLVWQLFCGVGYPELYAPEDAAAFADQCVADLRAAAARYPTDPGIRALIARLLANSPEFVRRWEQHQVSVRRGATKRLRHPVVGELELAYEILEIPDRGQRLVIYTALPGSPSLEALRLLEVVGTETFGERA</sequence>
<dbReference type="PROSITE" id="PS50943">
    <property type="entry name" value="HTH_CROC1"/>
    <property type="match status" value="1"/>
</dbReference>
<accession>A0A3D9V6N3</accession>
<dbReference type="RefSeq" id="WP_115850903.1">
    <property type="nucleotide sequence ID" value="NZ_QTUC01000001.1"/>
</dbReference>